<dbReference type="InterPro" id="IPR057207">
    <property type="entry name" value="FBXL15_LRR"/>
</dbReference>
<keyword evidence="3" id="KW-1185">Reference proteome</keyword>
<dbReference type="AlphaFoldDB" id="A0A9D4ZER7"/>
<dbReference type="Gene3D" id="3.80.10.10">
    <property type="entry name" value="Ribonuclease Inhibitor"/>
    <property type="match status" value="1"/>
</dbReference>
<evidence type="ECO:0000313" key="2">
    <source>
        <dbReference type="EMBL" id="KAI5069986.1"/>
    </source>
</evidence>
<dbReference type="SUPFAM" id="SSF52047">
    <property type="entry name" value="RNI-like"/>
    <property type="match status" value="1"/>
</dbReference>
<dbReference type="InterPro" id="IPR006553">
    <property type="entry name" value="Leu-rich_rpt_Cys-con_subtyp"/>
</dbReference>
<protein>
    <recommendedName>
        <fullName evidence="1">F-box/LRR-repeat protein 15-like leucin rich repeat domain-containing protein</fullName>
    </recommendedName>
</protein>
<dbReference type="EMBL" id="JABFUD020000014">
    <property type="protein sequence ID" value="KAI5069986.1"/>
    <property type="molecule type" value="Genomic_DNA"/>
</dbReference>
<sequence length="456" mass="52270">MEASEIFENEDFLWRLVRHLPENSDRNRFSLVCQRFRRALLPFRTKFLFNCERYETGDKVIYLQFDPEKPEVEVTPIEWTGLLPMLQACAQTFPTIVSLSIMGLWSGSSSLPTNGLSSVLLHPRFAHLSSLKISFFKAGVDDNFVRLISTACCNLTYLNLRHCCPRLSDQALHSLAGGCTRLQFLKLRGHDRGPNTISDFGIERLLSSCTRLTDLRLCVGFNQVTGWGVRAGHALTCVVMENLNHLESNALSQGLQGKRLKRLSLHGAARLGEIERLVVERCAAEVVEELNLSGRMELKDGGLERIARECRRLRVLELRGVHGVTEEGWKALARHAEALEDLDVRDCYFFREDCLRALRENCQNLRHLLISSYFFLQQRSLETFCNARPSVTVKVYHREKDYVVDERVGLSGRPLGSRLGRRPTLYKDPVRCYKVRRFGYPWFEFLPFELVSLGIV</sequence>
<name>A0A9D4ZER7_ADICA</name>
<comment type="caution">
    <text evidence="2">The sequence shown here is derived from an EMBL/GenBank/DDBJ whole genome shotgun (WGS) entry which is preliminary data.</text>
</comment>
<gene>
    <name evidence="2" type="ORF">GOP47_0014329</name>
</gene>
<accession>A0A9D4ZER7</accession>
<dbReference type="OrthoDB" id="423607at2759"/>
<dbReference type="InterPro" id="IPR032675">
    <property type="entry name" value="LRR_dom_sf"/>
</dbReference>
<dbReference type="Proteomes" id="UP000886520">
    <property type="component" value="Chromosome 14"/>
</dbReference>
<evidence type="ECO:0000259" key="1">
    <source>
        <dbReference type="Pfam" id="PF25372"/>
    </source>
</evidence>
<dbReference type="SMART" id="SM00367">
    <property type="entry name" value="LRR_CC"/>
    <property type="match status" value="4"/>
</dbReference>
<dbReference type="PANTHER" id="PTHR13318">
    <property type="entry name" value="PARTNER OF PAIRED, ISOFORM B-RELATED"/>
    <property type="match status" value="1"/>
</dbReference>
<organism evidence="2 3">
    <name type="scientific">Adiantum capillus-veneris</name>
    <name type="common">Maidenhair fern</name>
    <dbReference type="NCBI Taxonomy" id="13818"/>
    <lineage>
        <taxon>Eukaryota</taxon>
        <taxon>Viridiplantae</taxon>
        <taxon>Streptophyta</taxon>
        <taxon>Embryophyta</taxon>
        <taxon>Tracheophyta</taxon>
        <taxon>Polypodiopsida</taxon>
        <taxon>Polypodiidae</taxon>
        <taxon>Polypodiales</taxon>
        <taxon>Pteridineae</taxon>
        <taxon>Pteridaceae</taxon>
        <taxon>Vittarioideae</taxon>
        <taxon>Adiantum</taxon>
    </lineage>
</organism>
<reference evidence="2" key="1">
    <citation type="submission" date="2021-01" db="EMBL/GenBank/DDBJ databases">
        <title>Adiantum capillus-veneris genome.</title>
        <authorList>
            <person name="Fang Y."/>
            <person name="Liao Q."/>
        </authorList>
    </citation>
    <scope>NUCLEOTIDE SEQUENCE</scope>
    <source>
        <strain evidence="2">H3</strain>
        <tissue evidence="2">Leaf</tissue>
    </source>
</reference>
<dbReference type="GO" id="GO:0031146">
    <property type="term" value="P:SCF-dependent proteasomal ubiquitin-dependent protein catabolic process"/>
    <property type="evidence" value="ECO:0007669"/>
    <property type="project" value="TreeGrafter"/>
</dbReference>
<proteinExistence type="predicted"/>
<evidence type="ECO:0000313" key="3">
    <source>
        <dbReference type="Proteomes" id="UP000886520"/>
    </source>
</evidence>
<feature type="domain" description="F-box/LRR-repeat protein 15-like leucin rich repeat" evidence="1">
    <location>
        <begin position="166"/>
        <end position="388"/>
    </location>
</feature>
<dbReference type="Pfam" id="PF25372">
    <property type="entry name" value="DUF7885"/>
    <property type="match status" value="1"/>
</dbReference>
<dbReference type="GO" id="GO:0019005">
    <property type="term" value="C:SCF ubiquitin ligase complex"/>
    <property type="evidence" value="ECO:0007669"/>
    <property type="project" value="TreeGrafter"/>
</dbReference>